<keyword evidence="3" id="KW-1185">Reference proteome</keyword>
<dbReference type="Proteomes" id="UP000027725">
    <property type="component" value="Unassembled WGS sequence"/>
</dbReference>
<sequence length="343" mass="37565">MAVLSPTLDVPRVEDMEARFLAFWRAMRRTMHGRGRKAQLDYAMERKAKDLAEVALQRRLSQSGLATVKTEARPGVIVLAREGGKLSGPTTPDDVHHLVAALHAESGWMREVSTWIMHQMLQHVASGGRGLTLPPVILVGPPGIGKSHYARKLAELAGLPVRMIDVGAGSAGFRISGTEKGWATAQSGLPVETMLATRVANPLMIVDEVDKAGTAHSTRGTSTSLTTSLLQMLEPGTARHFECPYLRIPVDMSRVIWIMTANNLAGIPAPLRDRARLFILPNLSATDAIAHFDRLTVGCGWETERDRCRIFIERMSRRPEGISLRQIGKLVDALHGPIAPLYQ</sequence>
<reference evidence="2 3" key="1">
    <citation type="submission" date="2014-03" db="EMBL/GenBank/DDBJ databases">
        <title>The draft genome sequence of Thioclava dalianensis DLFJ1-1.</title>
        <authorList>
            <person name="Lai Q."/>
            <person name="Shao Z."/>
        </authorList>
    </citation>
    <scope>NUCLEOTIDE SEQUENCE [LARGE SCALE GENOMIC DNA]</scope>
    <source>
        <strain evidence="2 3">DLFJ1-1</strain>
    </source>
</reference>
<organism evidence="2 3">
    <name type="scientific">Thioclava dalianensis</name>
    <dbReference type="NCBI Taxonomy" id="1185766"/>
    <lineage>
        <taxon>Bacteria</taxon>
        <taxon>Pseudomonadati</taxon>
        <taxon>Pseudomonadota</taxon>
        <taxon>Alphaproteobacteria</taxon>
        <taxon>Rhodobacterales</taxon>
        <taxon>Paracoccaceae</taxon>
        <taxon>Thioclava</taxon>
    </lineage>
</organism>
<name>A0A074U3K9_9RHOB</name>
<dbReference type="STRING" id="1185766.SAMN05216224_1015"/>
<evidence type="ECO:0000313" key="3">
    <source>
        <dbReference type="Proteomes" id="UP000027725"/>
    </source>
</evidence>
<dbReference type="PANTHER" id="PTHR43718:SF2">
    <property type="entry name" value="LON PROTEASE HOMOLOG, MITOCHONDRIAL"/>
    <property type="match status" value="1"/>
</dbReference>
<gene>
    <name evidence="2" type="ORF">DL1_04790</name>
</gene>
<dbReference type="InterPro" id="IPR003593">
    <property type="entry name" value="AAA+_ATPase"/>
</dbReference>
<accession>A0A074U3K9</accession>
<dbReference type="GO" id="GO:0006515">
    <property type="term" value="P:protein quality control for misfolded or incompletely synthesized proteins"/>
    <property type="evidence" value="ECO:0007669"/>
    <property type="project" value="TreeGrafter"/>
</dbReference>
<dbReference type="eggNOG" id="COG0466">
    <property type="taxonomic scope" value="Bacteria"/>
</dbReference>
<dbReference type="GO" id="GO:0004252">
    <property type="term" value="F:serine-type endopeptidase activity"/>
    <property type="evidence" value="ECO:0007669"/>
    <property type="project" value="InterPro"/>
</dbReference>
<dbReference type="AlphaFoldDB" id="A0A074U3K9"/>
<dbReference type="PANTHER" id="PTHR43718">
    <property type="entry name" value="LON PROTEASE"/>
    <property type="match status" value="1"/>
</dbReference>
<dbReference type="SUPFAM" id="SSF52540">
    <property type="entry name" value="P-loop containing nucleoside triphosphate hydrolases"/>
    <property type="match status" value="1"/>
</dbReference>
<dbReference type="SMART" id="SM00382">
    <property type="entry name" value="AAA"/>
    <property type="match status" value="1"/>
</dbReference>
<dbReference type="GO" id="GO:0016887">
    <property type="term" value="F:ATP hydrolysis activity"/>
    <property type="evidence" value="ECO:0007669"/>
    <property type="project" value="InterPro"/>
</dbReference>
<dbReference type="EMBL" id="JHEH01000016">
    <property type="protein sequence ID" value="KEP69212.1"/>
    <property type="molecule type" value="Genomic_DNA"/>
</dbReference>
<dbReference type="InterPro" id="IPR003959">
    <property type="entry name" value="ATPase_AAA_core"/>
</dbReference>
<dbReference type="Gene3D" id="3.40.50.300">
    <property type="entry name" value="P-loop containing nucleotide triphosphate hydrolases"/>
    <property type="match status" value="1"/>
</dbReference>
<comment type="caution">
    <text evidence="2">The sequence shown here is derived from an EMBL/GenBank/DDBJ whole genome shotgun (WGS) entry which is preliminary data.</text>
</comment>
<dbReference type="InterPro" id="IPR027417">
    <property type="entry name" value="P-loop_NTPase"/>
</dbReference>
<dbReference type="GO" id="GO:0004176">
    <property type="term" value="F:ATP-dependent peptidase activity"/>
    <property type="evidence" value="ECO:0007669"/>
    <property type="project" value="InterPro"/>
</dbReference>
<dbReference type="InterPro" id="IPR027065">
    <property type="entry name" value="Lon_Prtase"/>
</dbReference>
<evidence type="ECO:0000313" key="2">
    <source>
        <dbReference type="EMBL" id="KEP69212.1"/>
    </source>
</evidence>
<evidence type="ECO:0000259" key="1">
    <source>
        <dbReference type="SMART" id="SM00382"/>
    </source>
</evidence>
<protein>
    <submittedName>
        <fullName evidence="2">ATPase AAA</fullName>
    </submittedName>
</protein>
<dbReference type="GO" id="GO:0005524">
    <property type="term" value="F:ATP binding"/>
    <property type="evidence" value="ECO:0007669"/>
    <property type="project" value="InterPro"/>
</dbReference>
<proteinExistence type="predicted"/>
<feature type="domain" description="AAA+ ATPase" evidence="1">
    <location>
        <begin position="132"/>
        <end position="285"/>
    </location>
</feature>
<dbReference type="Pfam" id="PF00004">
    <property type="entry name" value="AAA"/>
    <property type="match status" value="1"/>
</dbReference>